<dbReference type="InterPro" id="IPR003676">
    <property type="entry name" value="SAUR_fam"/>
</dbReference>
<comment type="similarity">
    <text evidence="1">Belongs to the ARG7 family.</text>
</comment>
<dbReference type="AlphaFoldDB" id="A0A445H0W0"/>
<dbReference type="PANTHER" id="PTHR31374:SF30">
    <property type="entry name" value="SAUR-LIKE AUXIN-RESPONSIVE FAMILY PROTEIN"/>
    <property type="match status" value="1"/>
</dbReference>
<evidence type="ECO:0000256" key="1">
    <source>
        <dbReference type="ARBA" id="ARBA00006974"/>
    </source>
</evidence>
<dbReference type="Proteomes" id="UP000289340">
    <property type="component" value="Chromosome 14"/>
</dbReference>
<protein>
    <submittedName>
        <fullName evidence="2">Uncharacterized protein</fullName>
    </submittedName>
</protein>
<dbReference type="GO" id="GO:0009733">
    <property type="term" value="P:response to auxin"/>
    <property type="evidence" value="ECO:0007669"/>
    <property type="project" value="InterPro"/>
</dbReference>
<dbReference type="PANTHER" id="PTHR31374">
    <property type="entry name" value="AUXIN-INDUCED PROTEIN-LIKE-RELATED"/>
    <property type="match status" value="1"/>
</dbReference>
<accession>A0A445H0W0</accession>
<evidence type="ECO:0000313" key="3">
    <source>
        <dbReference type="Proteomes" id="UP000289340"/>
    </source>
</evidence>
<gene>
    <name evidence="2" type="ORF">D0Y65_037534</name>
</gene>
<evidence type="ECO:0000313" key="2">
    <source>
        <dbReference type="EMBL" id="RZB67199.1"/>
    </source>
</evidence>
<dbReference type="Pfam" id="PF02519">
    <property type="entry name" value="Auxin_inducible"/>
    <property type="match status" value="1"/>
</dbReference>
<dbReference type="EMBL" id="QZWG01000014">
    <property type="protein sequence ID" value="RZB67199.1"/>
    <property type="molecule type" value="Genomic_DNA"/>
</dbReference>
<organism evidence="2 3">
    <name type="scientific">Glycine soja</name>
    <name type="common">Wild soybean</name>
    <dbReference type="NCBI Taxonomy" id="3848"/>
    <lineage>
        <taxon>Eukaryota</taxon>
        <taxon>Viridiplantae</taxon>
        <taxon>Streptophyta</taxon>
        <taxon>Embryophyta</taxon>
        <taxon>Tracheophyta</taxon>
        <taxon>Spermatophyta</taxon>
        <taxon>Magnoliopsida</taxon>
        <taxon>eudicotyledons</taxon>
        <taxon>Gunneridae</taxon>
        <taxon>Pentapetalae</taxon>
        <taxon>rosids</taxon>
        <taxon>fabids</taxon>
        <taxon>Fabales</taxon>
        <taxon>Fabaceae</taxon>
        <taxon>Papilionoideae</taxon>
        <taxon>50 kb inversion clade</taxon>
        <taxon>NPAAA clade</taxon>
        <taxon>indigoferoid/millettioid clade</taxon>
        <taxon>Phaseoleae</taxon>
        <taxon>Glycine</taxon>
        <taxon>Glycine subgen. Soja</taxon>
    </lineage>
</organism>
<name>A0A445H0W0_GLYSO</name>
<comment type="caution">
    <text evidence="2">The sequence shown here is derived from an EMBL/GenBank/DDBJ whole genome shotgun (WGS) entry which is preliminary data.</text>
</comment>
<sequence length="74" mass="8285">MEEGRKGYVPVLVGKGGHNMEKIWVSIKAIQHPTIVELLDQSADELGYQQGLLRIIYDVDNFKAIVDKASKNCI</sequence>
<keyword evidence="3" id="KW-1185">Reference proteome</keyword>
<proteinExistence type="inferred from homology"/>
<reference evidence="2 3" key="1">
    <citation type="submission" date="2018-09" db="EMBL/GenBank/DDBJ databases">
        <title>A high-quality reference genome of wild soybean provides a powerful tool to mine soybean genomes.</title>
        <authorList>
            <person name="Xie M."/>
            <person name="Chung C.Y.L."/>
            <person name="Li M.-W."/>
            <person name="Wong F.-L."/>
            <person name="Chan T.-F."/>
            <person name="Lam H.-M."/>
        </authorList>
    </citation>
    <scope>NUCLEOTIDE SEQUENCE [LARGE SCALE GENOMIC DNA]</scope>
    <source>
        <strain evidence="3">cv. W05</strain>
        <tissue evidence="2">Hypocotyl of etiolated seedlings</tissue>
    </source>
</reference>